<dbReference type="AlphaFoldDB" id="A0A5C5X9B9"/>
<keyword evidence="2" id="KW-1185">Reference proteome</keyword>
<evidence type="ECO:0000313" key="2">
    <source>
        <dbReference type="Proteomes" id="UP000316095"/>
    </source>
</evidence>
<sequence length="83" mass="9397">MGNFTYRHAAGFYFQQLWEQFIDLATVVSALIGRCTSGHVICELRLMGIQFGLCLLNWTSFSKDIGCEDRLLTLSQRVEMTSG</sequence>
<evidence type="ECO:0000313" key="1">
    <source>
        <dbReference type="EMBL" id="TWT59444.1"/>
    </source>
</evidence>
<name>A0A5C5X9B9_9PLAN</name>
<dbReference type="Proteomes" id="UP000316095">
    <property type="component" value="Unassembled WGS sequence"/>
</dbReference>
<comment type="caution">
    <text evidence="1">The sequence shown here is derived from an EMBL/GenBank/DDBJ whole genome shotgun (WGS) entry which is preliminary data.</text>
</comment>
<protein>
    <submittedName>
        <fullName evidence="1">Uncharacterized protein</fullName>
    </submittedName>
</protein>
<gene>
    <name evidence="1" type="ORF">Pan54_01500</name>
</gene>
<reference evidence="1 2" key="1">
    <citation type="submission" date="2019-02" db="EMBL/GenBank/DDBJ databases">
        <title>Deep-cultivation of Planctomycetes and their phenomic and genomic characterization uncovers novel biology.</title>
        <authorList>
            <person name="Wiegand S."/>
            <person name="Jogler M."/>
            <person name="Boedeker C."/>
            <person name="Pinto D."/>
            <person name="Vollmers J."/>
            <person name="Rivas-Marin E."/>
            <person name="Kohn T."/>
            <person name="Peeters S.H."/>
            <person name="Heuer A."/>
            <person name="Rast P."/>
            <person name="Oberbeckmann S."/>
            <person name="Bunk B."/>
            <person name="Jeske O."/>
            <person name="Meyerdierks A."/>
            <person name="Storesund J.E."/>
            <person name="Kallscheuer N."/>
            <person name="Luecker S."/>
            <person name="Lage O.M."/>
            <person name="Pohl T."/>
            <person name="Merkel B.J."/>
            <person name="Hornburger P."/>
            <person name="Mueller R.-W."/>
            <person name="Bruemmer F."/>
            <person name="Labrenz M."/>
            <person name="Spormann A.M."/>
            <person name="Op Den Camp H."/>
            <person name="Overmann J."/>
            <person name="Amann R."/>
            <person name="Jetten M.S.M."/>
            <person name="Mascher T."/>
            <person name="Medema M.H."/>
            <person name="Devos D.P."/>
            <person name="Kaster A.-K."/>
            <person name="Ovreas L."/>
            <person name="Rohde M."/>
            <person name="Galperin M.Y."/>
            <person name="Jogler C."/>
        </authorList>
    </citation>
    <scope>NUCLEOTIDE SEQUENCE [LARGE SCALE GENOMIC DNA]</scope>
    <source>
        <strain evidence="1 2">Pan54</strain>
    </source>
</reference>
<dbReference type="EMBL" id="SJPG01000001">
    <property type="protein sequence ID" value="TWT59444.1"/>
    <property type="molecule type" value="Genomic_DNA"/>
</dbReference>
<organism evidence="1 2">
    <name type="scientific">Rubinisphaera italica</name>
    <dbReference type="NCBI Taxonomy" id="2527969"/>
    <lineage>
        <taxon>Bacteria</taxon>
        <taxon>Pseudomonadati</taxon>
        <taxon>Planctomycetota</taxon>
        <taxon>Planctomycetia</taxon>
        <taxon>Planctomycetales</taxon>
        <taxon>Planctomycetaceae</taxon>
        <taxon>Rubinisphaera</taxon>
    </lineage>
</organism>
<accession>A0A5C5X9B9</accession>
<proteinExistence type="predicted"/>